<evidence type="ECO:0000313" key="1">
    <source>
        <dbReference type="EMBL" id="KAL3691372.1"/>
    </source>
</evidence>
<evidence type="ECO:0000313" key="2">
    <source>
        <dbReference type="Proteomes" id="UP001633002"/>
    </source>
</evidence>
<organism evidence="1 2">
    <name type="scientific">Riccia sorocarpa</name>
    <dbReference type="NCBI Taxonomy" id="122646"/>
    <lineage>
        <taxon>Eukaryota</taxon>
        <taxon>Viridiplantae</taxon>
        <taxon>Streptophyta</taxon>
        <taxon>Embryophyta</taxon>
        <taxon>Marchantiophyta</taxon>
        <taxon>Marchantiopsida</taxon>
        <taxon>Marchantiidae</taxon>
        <taxon>Marchantiales</taxon>
        <taxon>Ricciaceae</taxon>
        <taxon>Riccia</taxon>
    </lineage>
</organism>
<keyword evidence="2" id="KW-1185">Reference proteome</keyword>
<dbReference type="AlphaFoldDB" id="A0ABD3HLB1"/>
<proteinExistence type="predicted"/>
<accession>A0ABD3HLB1</accession>
<reference evidence="1 2" key="1">
    <citation type="submission" date="2024-09" db="EMBL/GenBank/DDBJ databases">
        <title>Chromosome-scale assembly of Riccia sorocarpa.</title>
        <authorList>
            <person name="Paukszto L."/>
        </authorList>
    </citation>
    <scope>NUCLEOTIDE SEQUENCE [LARGE SCALE GENOMIC DNA]</scope>
    <source>
        <strain evidence="1">LP-2024</strain>
        <tissue evidence="1">Aerial parts of the thallus</tissue>
    </source>
</reference>
<dbReference type="Proteomes" id="UP001633002">
    <property type="component" value="Unassembled WGS sequence"/>
</dbReference>
<comment type="caution">
    <text evidence="1">The sequence shown here is derived from an EMBL/GenBank/DDBJ whole genome shotgun (WGS) entry which is preliminary data.</text>
</comment>
<name>A0ABD3HLB1_9MARC</name>
<protein>
    <submittedName>
        <fullName evidence="1">Uncharacterized protein</fullName>
    </submittedName>
</protein>
<dbReference type="EMBL" id="JBJQOH010000003">
    <property type="protein sequence ID" value="KAL3691372.1"/>
    <property type="molecule type" value="Genomic_DNA"/>
</dbReference>
<gene>
    <name evidence="1" type="ORF">R1sor_005023</name>
</gene>
<sequence>MVGSARDLQTPNFAGFEEDEGAIGVFAGLYEGVCVGDFARILSLFFVDFGAIRIAFGEIAPSRLRNEEYFVVFLIFVLHPSE</sequence>